<evidence type="ECO:0000313" key="3">
    <source>
        <dbReference type="EMBL" id="KAF7554855.1"/>
    </source>
</evidence>
<dbReference type="EMBL" id="JAANBB010000027">
    <property type="protein sequence ID" value="KAF7554855.1"/>
    <property type="molecule type" value="Genomic_DNA"/>
</dbReference>
<accession>A0A9P5LIZ0</accession>
<name>A0A9P5LIZ0_9HYPO</name>
<dbReference type="InterPro" id="IPR012337">
    <property type="entry name" value="RNaseH-like_sf"/>
</dbReference>
<dbReference type="SUPFAM" id="SSF53098">
    <property type="entry name" value="Ribonuclease H-like"/>
    <property type="match status" value="1"/>
</dbReference>
<sequence>MTTPTLRPALISSADQLKAFIHTIPPPSTLYFDLEGYDLGRRGTISIITILIHPENKVALIDVRSLGNLAFITESSGGRCLKSIFEDPKTLKCAWDVRNIADALWCLYWVGLEGVTDLQLLENASRSTDKTYLCELDAAVQRDLSLGFVTTNQWLQTKSDVKKLMKDHIFLARPMQTTTIKYCVNDVIHLPELRRVYLRCIEDEWLQKVMEETERRVTESHSPTYEPDSESKSLGPWGSGPIKVVMSEEELLERLEDERMDALEREEMMEHNRI</sequence>
<evidence type="ECO:0000256" key="2">
    <source>
        <dbReference type="SAM" id="MobiDB-lite"/>
    </source>
</evidence>
<dbReference type="OrthoDB" id="26838at2759"/>
<dbReference type="GO" id="GO:0003676">
    <property type="term" value="F:nucleic acid binding"/>
    <property type="evidence" value="ECO:0007669"/>
    <property type="project" value="InterPro"/>
</dbReference>
<feature type="region of interest" description="Disordered" evidence="2">
    <location>
        <begin position="216"/>
        <end position="240"/>
    </location>
</feature>
<dbReference type="Proteomes" id="UP000722485">
    <property type="component" value="Unassembled WGS sequence"/>
</dbReference>
<evidence type="ECO:0000256" key="1">
    <source>
        <dbReference type="SAM" id="Coils"/>
    </source>
</evidence>
<dbReference type="Gene3D" id="3.30.420.10">
    <property type="entry name" value="Ribonuclease H-like superfamily/Ribonuclease H"/>
    <property type="match status" value="1"/>
</dbReference>
<feature type="coiled-coil region" evidence="1">
    <location>
        <begin position="245"/>
        <end position="272"/>
    </location>
</feature>
<reference evidence="3" key="1">
    <citation type="submission" date="2020-03" db="EMBL/GenBank/DDBJ databases">
        <title>Draft Genome Sequence of Cylindrodendrum hubeiense.</title>
        <authorList>
            <person name="Buettner E."/>
            <person name="Kellner H."/>
        </authorList>
    </citation>
    <scope>NUCLEOTIDE SEQUENCE</scope>
    <source>
        <strain evidence="3">IHI 201604</strain>
    </source>
</reference>
<organism evidence="3 4">
    <name type="scientific">Cylindrodendrum hubeiense</name>
    <dbReference type="NCBI Taxonomy" id="595255"/>
    <lineage>
        <taxon>Eukaryota</taxon>
        <taxon>Fungi</taxon>
        <taxon>Dikarya</taxon>
        <taxon>Ascomycota</taxon>
        <taxon>Pezizomycotina</taxon>
        <taxon>Sordariomycetes</taxon>
        <taxon>Hypocreomycetidae</taxon>
        <taxon>Hypocreales</taxon>
        <taxon>Nectriaceae</taxon>
        <taxon>Cylindrodendrum</taxon>
    </lineage>
</organism>
<keyword evidence="1" id="KW-0175">Coiled coil</keyword>
<protein>
    <recommendedName>
        <fullName evidence="5">3'-5' exonuclease domain-containing protein</fullName>
    </recommendedName>
</protein>
<dbReference type="AlphaFoldDB" id="A0A9P5LIZ0"/>
<keyword evidence="4" id="KW-1185">Reference proteome</keyword>
<dbReference type="InterPro" id="IPR036397">
    <property type="entry name" value="RNaseH_sf"/>
</dbReference>
<dbReference type="PANTHER" id="PTHR43040:SF1">
    <property type="entry name" value="RIBONUCLEASE D"/>
    <property type="match status" value="1"/>
</dbReference>
<gene>
    <name evidence="3" type="ORF">G7Z17_g2601</name>
</gene>
<dbReference type="PANTHER" id="PTHR43040">
    <property type="entry name" value="RIBONUCLEASE D"/>
    <property type="match status" value="1"/>
</dbReference>
<comment type="caution">
    <text evidence="3">The sequence shown here is derived from an EMBL/GenBank/DDBJ whole genome shotgun (WGS) entry which is preliminary data.</text>
</comment>
<evidence type="ECO:0008006" key="5">
    <source>
        <dbReference type="Google" id="ProtNLM"/>
    </source>
</evidence>
<proteinExistence type="predicted"/>
<evidence type="ECO:0000313" key="4">
    <source>
        <dbReference type="Proteomes" id="UP000722485"/>
    </source>
</evidence>